<dbReference type="AlphaFoldDB" id="A0A1M6NPC2"/>
<dbReference type="RefSeq" id="WP_079538047.1">
    <property type="nucleotide sequence ID" value="NZ_LT670844.1"/>
</dbReference>
<evidence type="ECO:0000313" key="1">
    <source>
        <dbReference type="EMBL" id="SHJ97476.1"/>
    </source>
</evidence>
<accession>A0A1M6NPC2</accession>
<organism evidence="1 2">
    <name type="scientific">Bradyrhizobium lablabi</name>
    <dbReference type="NCBI Taxonomy" id="722472"/>
    <lineage>
        <taxon>Bacteria</taxon>
        <taxon>Pseudomonadati</taxon>
        <taxon>Pseudomonadota</taxon>
        <taxon>Alphaproteobacteria</taxon>
        <taxon>Hyphomicrobiales</taxon>
        <taxon>Nitrobacteraceae</taxon>
        <taxon>Bradyrhizobium</taxon>
    </lineage>
</organism>
<gene>
    <name evidence="1" type="ORF">SAMN05444159_2059</name>
</gene>
<sequence>MAIYTQNDEYDSQELDDLALAIGLLTGRHDWKDGLPQKRYLNPDEEFVARKALARLLRNPKPLDSAVRRQLAALFDPETETAPFSSFDSAPIERRLEFKTRHRGGGKTQALRKLEIGIAFDGLMKHPKYISDPTLRAIVKRYEVRRIDDFVLPEGERIPQGYAIAREDALAAIAERFKVSTRSVEMADAHLKKIVGKR</sequence>
<evidence type="ECO:0000313" key="2">
    <source>
        <dbReference type="Proteomes" id="UP000189935"/>
    </source>
</evidence>
<proteinExistence type="predicted"/>
<name>A0A1M6NPC2_9BRAD</name>
<dbReference type="EMBL" id="LT670844">
    <property type="protein sequence ID" value="SHJ97476.1"/>
    <property type="molecule type" value="Genomic_DNA"/>
</dbReference>
<dbReference type="Proteomes" id="UP000189935">
    <property type="component" value="Chromosome I"/>
</dbReference>
<reference evidence="1 2" key="1">
    <citation type="submission" date="2016-11" db="EMBL/GenBank/DDBJ databases">
        <authorList>
            <person name="Jaros S."/>
            <person name="Januszkiewicz K."/>
            <person name="Wedrychowicz H."/>
        </authorList>
    </citation>
    <scope>NUCLEOTIDE SEQUENCE [LARGE SCALE GENOMIC DNA]</scope>
    <source>
        <strain evidence="1 2">GAS499</strain>
    </source>
</reference>
<protein>
    <submittedName>
        <fullName evidence="1">Uncharacterized protein</fullName>
    </submittedName>
</protein>